<keyword evidence="3" id="KW-1185">Reference proteome</keyword>
<dbReference type="Gene3D" id="2.30.29.30">
    <property type="entry name" value="Pleckstrin-homology domain (PH domain)/Phosphotyrosine-binding domain (PTB)"/>
    <property type="match status" value="1"/>
</dbReference>
<feature type="region of interest" description="Disordered" evidence="1">
    <location>
        <begin position="1001"/>
        <end position="1060"/>
    </location>
</feature>
<feature type="compositionally biased region" description="Pro residues" evidence="1">
    <location>
        <begin position="307"/>
        <end position="319"/>
    </location>
</feature>
<feature type="compositionally biased region" description="Basic and acidic residues" evidence="1">
    <location>
        <begin position="95"/>
        <end position="104"/>
    </location>
</feature>
<evidence type="ECO:0000313" key="3">
    <source>
        <dbReference type="Proteomes" id="UP001303889"/>
    </source>
</evidence>
<dbReference type="AlphaFoldDB" id="A0AAN6MQN9"/>
<accession>A0AAN6MQN9</accession>
<feature type="compositionally biased region" description="Low complexity" evidence="1">
    <location>
        <begin position="105"/>
        <end position="119"/>
    </location>
</feature>
<feature type="region of interest" description="Disordered" evidence="1">
    <location>
        <begin position="962"/>
        <end position="988"/>
    </location>
</feature>
<comment type="caution">
    <text evidence="2">The sequence shown here is derived from an EMBL/GenBank/DDBJ whole genome shotgun (WGS) entry which is preliminary data.</text>
</comment>
<evidence type="ECO:0000256" key="1">
    <source>
        <dbReference type="SAM" id="MobiDB-lite"/>
    </source>
</evidence>
<feature type="compositionally biased region" description="Gly residues" evidence="1">
    <location>
        <begin position="64"/>
        <end position="75"/>
    </location>
</feature>
<feature type="region of interest" description="Disordered" evidence="1">
    <location>
        <begin position="95"/>
        <end position="173"/>
    </location>
</feature>
<feature type="compositionally biased region" description="Low complexity" evidence="1">
    <location>
        <begin position="416"/>
        <end position="437"/>
    </location>
</feature>
<feature type="compositionally biased region" description="Polar residues" evidence="1">
    <location>
        <begin position="406"/>
        <end position="415"/>
    </location>
</feature>
<feature type="region of interest" description="Disordered" evidence="1">
    <location>
        <begin position="798"/>
        <end position="913"/>
    </location>
</feature>
<feature type="region of interest" description="Disordered" evidence="1">
    <location>
        <begin position="214"/>
        <end position="333"/>
    </location>
</feature>
<dbReference type="InterPro" id="IPR011993">
    <property type="entry name" value="PH-like_dom_sf"/>
</dbReference>
<feature type="compositionally biased region" description="Low complexity" evidence="1">
    <location>
        <begin position="214"/>
        <end position="228"/>
    </location>
</feature>
<reference evidence="2" key="2">
    <citation type="submission" date="2023-05" db="EMBL/GenBank/DDBJ databases">
        <authorList>
            <consortium name="Lawrence Berkeley National Laboratory"/>
            <person name="Steindorff A."/>
            <person name="Hensen N."/>
            <person name="Bonometti L."/>
            <person name="Westerberg I."/>
            <person name="Brannstrom I.O."/>
            <person name="Guillou S."/>
            <person name="Cros-Aarteil S."/>
            <person name="Calhoun S."/>
            <person name="Haridas S."/>
            <person name="Kuo A."/>
            <person name="Mondo S."/>
            <person name="Pangilinan J."/>
            <person name="Riley R."/>
            <person name="Labutti K."/>
            <person name="Andreopoulos B."/>
            <person name="Lipzen A."/>
            <person name="Chen C."/>
            <person name="Yanf M."/>
            <person name="Daum C."/>
            <person name="Ng V."/>
            <person name="Clum A."/>
            <person name="Ohm R."/>
            <person name="Martin F."/>
            <person name="Silar P."/>
            <person name="Natvig D."/>
            <person name="Lalanne C."/>
            <person name="Gautier V."/>
            <person name="Ament-Velasquez S.L."/>
            <person name="Kruys A."/>
            <person name="Hutchinson M.I."/>
            <person name="Powell A.J."/>
            <person name="Barry K."/>
            <person name="Miller A.N."/>
            <person name="Grigoriev I.V."/>
            <person name="Debuchy R."/>
            <person name="Gladieux P."/>
            <person name="Thoren M.H."/>
            <person name="Johannesson H."/>
        </authorList>
    </citation>
    <scope>NUCLEOTIDE SEQUENCE</scope>
    <source>
        <strain evidence="2">CBS 103.79</strain>
    </source>
</reference>
<feature type="compositionally biased region" description="Polar residues" evidence="1">
    <location>
        <begin position="826"/>
        <end position="836"/>
    </location>
</feature>
<feature type="compositionally biased region" description="Basic and acidic residues" evidence="1">
    <location>
        <begin position="1037"/>
        <end position="1046"/>
    </location>
</feature>
<evidence type="ECO:0000313" key="2">
    <source>
        <dbReference type="EMBL" id="KAK3905326.1"/>
    </source>
</evidence>
<feature type="compositionally biased region" description="Pro residues" evidence="1">
    <location>
        <begin position="364"/>
        <end position="387"/>
    </location>
</feature>
<sequence>MAAIATANGCNACNGNACCNTNASLTQGLATNPGQRGSRAAARRAVVVDGSLQVGDAGNPSTRGAGGGGGGGGGLTTSPSFSPAYLLAALEWAEEQPHGHDHETSTTTTTATTGPTTNTSRAHPHQANSNRTLKTRQAKPGGGPRNHSNQRPTTRPGPIPAPLAVAAGPATPTPRIDLRAEELVFPSRRTPSSFLPTPSSVSLDAAAAARPPIFLSSSPLTSSSPITPGGARSAHRFPHHQHHQFAHREQQSRRNHYRPAHEYHGGQHHHHQYQPQRPRTSNGVGRPRWDDEVDEDDDRHDSSSFFPPSPPSPPSPFPGPHGHAHENGVAQPDDDETRRIFVAAASDRHPADGNHVMYHKYRPMQPPGPPPPSSTPASPPRPQPPPQGSVRETFSFFSRSRKKSIASESSPHSTLSNRSRTLPTNTTNTTSASSTATDVSDYRQSPAVQPVAKMPGPSIEASKLLVKSIGIRCKGSNLSVQVTKETSTADLLRACRQPLAALGRPIDPESCVVIEPCLRPGLERRLREYELVWDVVSAWDHDSSHSLLVLPDSSDPDQELSLASVRVTRDEPAGFVLPLYFMQRPGKWSQRYITLKENGQMCASKKQEFKSADKGVARLCHLSDFDLYMPTESEMRKQLKPPKRYCYAVRSQEKATLFADSAHYVHFFCTEDPNVARQFRSGVHGWRSWYLVNKKLGLHEKQEALSPSSQPRTERSFRGRPSVDQGHRRGPSIDMGSRGRPSVDVTPSYPSSPEVISPNSSGRSAVPPVPPLPASLQEQKTEVFAAGGLLGNGYDERRQQAVRKDAAQRRGTVTSTEGPFIDGPSLLNNHPVTASGSDGRPRTGGSETSHRGRSASNAADQGWFPSALQHSADQHTARPPVTLARRPSTSSHAPSRTTSVRPSSCQPPQPLIDLTPTFIEAPQWSRENRGRGVRAAPGKPLVDLATGPALGPLTSSAAARLRDAAPPPKSLVRRPEVGGQMGPPPQGQTLMQVYERKVAAGVGSRGRGNTVTEGGMGMGMGGGMGGGVVRRNTVRSNGREVGERGRGLVGKMQVKGSREY</sequence>
<dbReference type="PANTHER" id="PTHR38700">
    <property type="entry name" value="YALI0E22418P"/>
    <property type="match status" value="1"/>
</dbReference>
<organism evidence="2 3">
    <name type="scientific">Staphylotrichum tortipilum</name>
    <dbReference type="NCBI Taxonomy" id="2831512"/>
    <lineage>
        <taxon>Eukaryota</taxon>
        <taxon>Fungi</taxon>
        <taxon>Dikarya</taxon>
        <taxon>Ascomycota</taxon>
        <taxon>Pezizomycotina</taxon>
        <taxon>Sordariomycetes</taxon>
        <taxon>Sordariomycetidae</taxon>
        <taxon>Sordariales</taxon>
        <taxon>Chaetomiaceae</taxon>
        <taxon>Staphylotrichum</taxon>
    </lineage>
</organism>
<feature type="region of interest" description="Disordered" evidence="1">
    <location>
        <begin position="701"/>
        <end position="774"/>
    </location>
</feature>
<feature type="compositionally biased region" description="Polar residues" evidence="1">
    <location>
        <begin position="887"/>
        <end position="904"/>
    </location>
</feature>
<feature type="region of interest" description="Disordered" evidence="1">
    <location>
        <begin position="51"/>
        <end position="79"/>
    </location>
</feature>
<feature type="compositionally biased region" description="Gly residues" evidence="1">
    <location>
        <begin position="1014"/>
        <end position="1028"/>
    </location>
</feature>
<proteinExistence type="predicted"/>
<evidence type="ECO:0008006" key="4">
    <source>
        <dbReference type="Google" id="ProtNLM"/>
    </source>
</evidence>
<name>A0AAN6MQN9_9PEZI</name>
<dbReference type="EMBL" id="MU855362">
    <property type="protein sequence ID" value="KAK3905326.1"/>
    <property type="molecule type" value="Genomic_DNA"/>
</dbReference>
<feature type="compositionally biased region" description="Basic and acidic residues" evidence="1">
    <location>
        <begin position="798"/>
        <end position="808"/>
    </location>
</feature>
<dbReference type="PANTHER" id="PTHR38700:SF1">
    <property type="entry name" value="PH DOMAIN-CONTAINING PROTEIN"/>
    <property type="match status" value="1"/>
</dbReference>
<reference evidence="2" key="1">
    <citation type="journal article" date="2023" name="Mol. Phylogenet. Evol.">
        <title>Genome-scale phylogeny and comparative genomics of the fungal order Sordariales.</title>
        <authorList>
            <person name="Hensen N."/>
            <person name="Bonometti L."/>
            <person name="Westerberg I."/>
            <person name="Brannstrom I.O."/>
            <person name="Guillou S."/>
            <person name="Cros-Aarteil S."/>
            <person name="Calhoun S."/>
            <person name="Haridas S."/>
            <person name="Kuo A."/>
            <person name="Mondo S."/>
            <person name="Pangilinan J."/>
            <person name="Riley R."/>
            <person name="LaButti K."/>
            <person name="Andreopoulos B."/>
            <person name="Lipzen A."/>
            <person name="Chen C."/>
            <person name="Yan M."/>
            <person name="Daum C."/>
            <person name="Ng V."/>
            <person name="Clum A."/>
            <person name="Steindorff A."/>
            <person name="Ohm R.A."/>
            <person name="Martin F."/>
            <person name="Silar P."/>
            <person name="Natvig D.O."/>
            <person name="Lalanne C."/>
            <person name="Gautier V."/>
            <person name="Ament-Velasquez S.L."/>
            <person name="Kruys A."/>
            <person name="Hutchinson M.I."/>
            <person name="Powell A.J."/>
            <person name="Barry K."/>
            <person name="Miller A.N."/>
            <person name="Grigoriev I.V."/>
            <person name="Debuchy R."/>
            <person name="Gladieux P."/>
            <person name="Hiltunen Thoren M."/>
            <person name="Johannesson H."/>
        </authorList>
    </citation>
    <scope>NUCLEOTIDE SEQUENCE</scope>
    <source>
        <strain evidence="2">CBS 103.79</strain>
    </source>
</reference>
<feature type="compositionally biased region" description="Basic residues" evidence="1">
    <location>
        <begin position="233"/>
        <end position="245"/>
    </location>
</feature>
<feature type="region of interest" description="Disordered" evidence="1">
    <location>
        <begin position="345"/>
        <end position="455"/>
    </location>
</feature>
<protein>
    <recommendedName>
        <fullName evidence="4">PH domain-containing protein</fullName>
    </recommendedName>
</protein>
<dbReference type="Proteomes" id="UP001303889">
    <property type="component" value="Unassembled WGS sequence"/>
</dbReference>
<gene>
    <name evidence="2" type="ORF">C8A05DRAFT_41715</name>
</gene>